<evidence type="ECO:0008006" key="5">
    <source>
        <dbReference type="Google" id="ProtNLM"/>
    </source>
</evidence>
<evidence type="ECO:0000313" key="4">
    <source>
        <dbReference type="Proteomes" id="UP001500729"/>
    </source>
</evidence>
<comment type="caution">
    <text evidence="3">The sequence shown here is derived from an EMBL/GenBank/DDBJ whole genome shotgun (WGS) entry which is preliminary data.</text>
</comment>
<protein>
    <recommendedName>
        <fullName evidence="5">Zinc finger protein</fullName>
    </recommendedName>
</protein>
<keyword evidence="1" id="KW-0805">Transcription regulation</keyword>
<evidence type="ECO:0000256" key="2">
    <source>
        <dbReference type="ARBA" id="ARBA00023163"/>
    </source>
</evidence>
<name>A0ABP3MGL1_SACER</name>
<reference evidence="4" key="1">
    <citation type="journal article" date="2019" name="Int. J. Syst. Evol. Microbiol.">
        <title>The Global Catalogue of Microorganisms (GCM) 10K type strain sequencing project: providing services to taxonomists for standard genome sequencing and annotation.</title>
        <authorList>
            <consortium name="The Broad Institute Genomics Platform"/>
            <consortium name="The Broad Institute Genome Sequencing Center for Infectious Disease"/>
            <person name="Wu L."/>
            <person name="Ma J."/>
        </authorList>
    </citation>
    <scope>NUCLEOTIDE SEQUENCE [LARGE SCALE GENOMIC DNA]</scope>
    <source>
        <strain evidence="4">JCM 10303</strain>
    </source>
</reference>
<accession>A0ABP3MGL1</accession>
<dbReference type="EMBL" id="BAAAGS010000008">
    <property type="protein sequence ID" value="GAA0518435.1"/>
    <property type="molecule type" value="Genomic_DNA"/>
</dbReference>
<dbReference type="InterPro" id="IPR041916">
    <property type="entry name" value="Anti_sigma_zinc_sf"/>
</dbReference>
<dbReference type="Proteomes" id="UP001500729">
    <property type="component" value="Unassembled WGS sequence"/>
</dbReference>
<gene>
    <name evidence="3" type="ORF">GCM10009533_16920</name>
</gene>
<dbReference type="Gene3D" id="1.10.10.1320">
    <property type="entry name" value="Anti-sigma factor, zinc-finger domain"/>
    <property type="match status" value="1"/>
</dbReference>
<organism evidence="3 4">
    <name type="scientific">Saccharopolyspora erythraea</name>
    <name type="common">Streptomyces erythraeus</name>
    <dbReference type="NCBI Taxonomy" id="1836"/>
    <lineage>
        <taxon>Bacteria</taxon>
        <taxon>Bacillati</taxon>
        <taxon>Actinomycetota</taxon>
        <taxon>Actinomycetes</taxon>
        <taxon>Pseudonocardiales</taxon>
        <taxon>Pseudonocardiaceae</taxon>
        <taxon>Saccharopolyspora</taxon>
    </lineage>
</organism>
<evidence type="ECO:0000313" key="3">
    <source>
        <dbReference type="EMBL" id="GAA0518435.1"/>
    </source>
</evidence>
<sequence>MADRSSDADRALPCGRTVGELVGYHADGGTPELAAHVAGCPHCQAELAELDSAWAAVRRAASLPVEPPDGLVDRALTTVRGIRGGAGSAPLEFDQDGGSLRISPQAVLVLARRTCAEILTAHPGVHLRGCGGDVDEVRIDLQVQYPLPAPALAEMIRTELADRLHVALGGAAPAVWIRIADVAPPESSDWVT</sequence>
<keyword evidence="2" id="KW-0804">Transcription</keyword>
<dbReference type="RefSeq" id="WP_009942659.1">
    <property type="nucleotide sequence ID" value="NZ_BAAAGS010000008.1"/>
</dbReference>
<keyword evidence="4" id="KW-1185">Reference proteome</keyword>
<proteinExistence type="predicted"/>
<evidence type="ECO:0000256" key="1">
    <source>
        <dbReference type="ARBA" id="ARBA00023015"/>
    </source>
</evidence>